<evidence type="ECO:0000313" key="5">
    <source>
        <dbReference type="EMBL" id="VTS16887.1"/>
    </source>
</evidence>
<keyword evidence="5" id="KW-0131">Cell cycle</keyword>
<dbReference type="EMBL" id="CABEHT010000001">
    <property type="protein sequence ID" value="VTS16887.1"/>
    <property type="molecule type" value="Genomic_DNA"/>
</dbReference>
<dbReference type="Pfam" id="PF00004">
    <property type="entry name" value="AAA"/>
    <property type="match status" value="1"/>
</dbReference>
<dbReference type="InterPro" id="IPR003959">
    <property type="entry name" value="ATPase_AAA_core"/>
</dbReference>
<proteinExistence type="inferred from homology"/>
<dbReference type="GO" id="GO:0016887">
    <property type="term" value="F:ATP hydrolysis activity"/>
    <property type="evidence" value="ECO:0007669"/>
    <property type="project" value="InterPro"/>
</dbReference>
<dbReference type="Gene3D" id="3.40.50.300">
    <property type="entry name" value="P-loop containing nucleotide triphosphate hydrolases"/>
    <property type="match status" value="1"/>
</dbReference>
<dbReference type="CDD" id="cd19481">
    <property type="entry name" value="RecA-like_protease"/>
    <property type="match status" value="1"/>
</dbReference>
<dbReference type="AlphaFoldDB" id="A0A4V6L0J5"/>
<dbReference type="InterPro" id="IPR003593">
    <property type="entry name" value="AAA+_ATPase"/>
</dbReference>
<dbReference type="SMART" id="SM00382">
    <property type="entry name" value="AAA"/>
    <property type="match status" value="1"/>
</dbReference>
<dbReference type="PANTHER" id="PTHR23073">
    <property type="entry name" value="26S PROTEASOME REGULATORY SUBUNIT"/>
    <property type="match status" value="1"/>
</dbReference>
<reference evidence="5 6" key="1">
    <citation type="submission" date="2019-05" db="EMBL/GenBank/DDBJ databases">
        <authorList>
            <consortium name="Pathogen Informatics"/>
        </authorList>
    </citation>
    <scope>NUCLEOTIDE SEQUENCE [LARGE SCALE GENOMIC DNA]</scope>
    <source>
        <strain evidence="5 6">NCTC5386</strain>
    </source>
</reference>
<keyword evidence="2" id="KW-0547">Nucleotide-binding</keyword>
<sequence length="291" mass="32277">MSKIQKKGRYIPPDKVVFNNGTETLFEIVEPKKSLDDLILEESSREQIESLITKIKNYDLLYNKFGLKEIDPSGGRTAINLYGPPGTGKSVTAEAIANELGKTIIRANYAEIESKFVGETPKNVKVLFSEAAKNDSILIFDEADSLLSKRLSSVNQSTDHAVNVTKSVLLLELDAFSGIVIFTTNFGENYDPAFVRRIIGHIKLELPNEELRRSLLKQLIPSALPVRLTESDIDQIITQTEGFSGGDMLNMVLYASSTAVNRDGEYCEVLNSDFLTAINILRQAKKEVGNK</sequence>
<dbReference type="GO" id="GO:0005524">
    <property type="term" value="F:ATP binding"/>
    <property type="evidence" value="ECO:0007669"/>
    <property type="project" value="UniProtKB-KW"/>
</dbReference>
<organism evidence="5 6">
    <name type="scientific">Streptococcus pseudoporcinus</name>
    <dbReference type="NCBI Taxonomy" id="361101"/>
    <lineage>
        <taxon>Bacteria</taxon>
        <taxon>Bacillati</taxon>
        <taxon>Bacillota</taxon>
        <taxon>Bacilli</taxon>
        <taxon>Lactobacillales</taxon>
        <taxon>Streptococcaceae</taxon>
        <taxon>Streptococcus</taxon>
    </lineage>
</organism>
<dbReference type="InterPro" id="IPR027417">
    <property type="entry name" value="P-loop_NTPase"/>
</dbReference>
<keyword evidence="5" id="KW-0132">Cell division</keyword>
<dbReference type="Gene3D" id="1.10.8.60">
    <property type="match status" value="1"/>
</dbReference>
<evidence type="ECO:0000256" key="3">
    <source>
        <dbReference type="ARBA" id="ARBA00022840"/>
    </source>
</evidence>
<keyword evidence="3" id="KW-0067">ATP-binding</keyword>
<dbReference type="SUPFAM" id="SSF52540">
    <property type="entry name" value="P-loop containing nucleoside triphosphate hydrolases"/>
    <property type="match status" value="1"/>
</dbReference>
<dbReference type="InterPro" id="IPR050221">
    <property type="entry name" value="26S_Proteasome_ATPase"/>
</dbReference>
<gene>
    <name evidence="5" type="primary">mpa</name>
    <name evidence="5" type="ORF">NCTC5386_01521</name>
</gene>
<evidence type="ECO:0000256" key="2">
    <source>
        <dbReference type="ARBA" id="ARBA00022741"/>
    </source>
</evidence>
<evidence type="ECO:0000259" key="4">
    <source>
        <dbReference type="SMART" id="SM00382"/>
    </source>
</evidence>
<evidence type="ECO:0000256" key="1">
    <source>
        <dbReference type="ARBA" id="ARBA00006914"/>
    </source>
</evidence>
<accession>A0A4V6L0J5</accession>
<protein>
    <submittedName>
        <fullName evidence="5">Cell division protein ftsH-like protein</fullName>
    </submittedName>
</protein>
<name>A0A4V6L0J5_9STRE</name>
<evidence type="ECO:0000313" key="6">
    <source>
        <dbReference type="Proteomes" id="UP000394068"/>
    </source>
</evidence>
<dbReference type="RefSeq" id="WP_077323148.1">
    <property type="nucleotide sequence ID" value="NZ_CABEHT010000001.1"/>
</dbReference>
<comment type="similarity">
    <text evidence="1">Belongs to the AAA ATPase family.</text>
</comment>
<dbReference type="GO" id="GO:0051301">
    <property type="term" value="P:cell division"/>
    <property type="evidence" value="ECO:0007669"/>
    <property type="project" value="UniProtKB-KW"/>
</dbReference>
<feature type="domain" description="AAA+ ATPase" evidence="4">
    <location>
        <begin position="75"/>
        <end position="210"/>
    </location>
</feature>
<dbReference type="Proteomes" id="UP000394068">
    <property type="component" value="Unassembled WGS sequence"/>
</dbReference>